<evidence type="ECO:0000256" key="4">
    <source>
        <dbReference type="ARBA" id="ARBA00016436"/>
    </source>
</evidence>
<dbReference type="GO" id="GO:0009029">
    <property type="term" value="F:lipid-A 4'-kinase activity"/>
    <property type="evidence" value="ECO:0007669"/>
    <property type="project" value="UniProtKB-UniRule"/>
</dbReference>
<dbReference type="AlphaFoldDB" id="A0A3D5J3S8"/>
<keyword evidence="6 13" id="KW-0441">Lipid A biosynthesis</keyword>
<keyword evidence="9 13" id="KW-0418">Kinase</keyword>
<comment type="caution">
    <text evidence="14">The sequence shown here is derived from an EMBL/GenBank/DDBJ whole genome shotgun (WGS) entry which is preliminary data.</text>
</comment>
<dbReference type="RefSeq" id="WP_013073144.1">
    <property type="nucleotide sequence ID" value="NZ_CAJXAW010000017.1"/>
</dbReference>
<comment type="function">
    <text evidence="1 13">Transfers the gamma-phosphate of ATP to the 4'-position of a tetraacyldisaccharide 1-phosphate intermediate (termed DS-1-P) to form tetraacyldisaccharide 1,4'-bis-phosphate (lipid IVA).</text>
</comment>
<dbReference type="PANTHER" id="PTHR42724:SF1">
    <property type="entry name" value="TETRAACYLDISACCHARIDE 4'-KINASE, MITOCHONDRIAL-RELATED"/>
    <property type="match status" value="1"/>
</dbReference>
<evidence type="ECO:0000313" key="15">
    <source>
        <dbReference type="Proteomes" id="UP000264330"/>
    </source>
</evidence>
<comment type="catalytic activity">
    <reaction evidence="13">
        <text>a lipid A disaccharide + ATP = a lipid IVA + ADP + H(+)</text>
        <dbReference type="Rhea" id="RHEA:67840"/>
        <dbReference type="ChEBI" id="CHEBI:15378"/>
        <dbReference type="ChEBI" id="CHEBI:30616"/>
        <dbReference type="ChEBI" id="CHEBI:176343"/>
        <dbReference type="ChEBI" id="CHEBI:176425"/>
        <dbReference type="ChEBI" id="CHEBI:456216"/>
        <dbReference type="EC" id="2.7.1.130"/>
    </reaction>
</comment>
<dbReference type="UniPathway" id="UPA00359">
    <property type="reaction ID" value="UER00482"/>
</dbReference>
<proteinExistence type="inferred from homology"/>
<dbReference type="PANTHER" id="PTHR42724">
    <property type="entry name" value="TETRAACYLDISACCHARIDE 4'-KINASE"/>
    <property type="match status" value="1"/>
</dbReference>
<dbReference type="InterPro" id="IPR003758">
    <property type="entry name" value="LpxK"/>
</dbReference>
<dbReference type="EMBL" id="DPMF01000315">
    <property type="protein sequence ID" value="HCV82102.1"/>
    <property type="molecule type" value="Genomic_DNA"/>
</dbReference>
<keyword evidence="8 13" id="KW-0547">Nucleotide-binding</keyword>
<evidence type="ECO:0000256" key="5">
    <source>
        <dbReference type="ARBA" id="ARBA00022516"/>
    </source>
</evidence>
<evidence type="ECO:0000256" key="13">
    <source>
        <dbReference type="HAMAP-Rule" id="MF_00409"/>
    </source>
</evidence>
<evidence type="ECO:0000256" key="9">
    <source>
        <dbReference type="ARBA" id="ARBA00022777"/>
    </source>
</evidence>
<keyword evidence="5 13" id="KW-0444">Lipid biosynthesis</keyword>
<comment type="similarity">
    <text evidence="13">Belongs to the LpxK family.</text>
</comment>
<dbReference type="GO" id="GO:0005886">
    <property type="term" value="C:plasma membrane"/>
    <property type="evidence" value="ECO:0007669"/>
    <property type="project" value="TreeGrafter"/>
</dbReference>
<comment type="caution">
    <text evidence="13">Lacks conserved residue(s) required for the propagation of feature annotation.</text>
</comment>
<comment type="pathway">
    <text evidence="2 13">Glycolipid biosynthesis; lipid IV(A) biosynthesis; lipid IV(A) from (3R)-3-hydroxytetradecanoyl-[acyl-carrier-protein] and UDP-N-acetyl-alpha-D-glucosamine: step 6/6.</text>
</comment>
<dbReference type="EC" id="2.7.1.130" evidence="3 13"/>
<evidence type="ECO:0000256" key="12">
    <source>
        <dbReference type="ARBA" id="ARBA00029757"/>
    </source>
</evidence>
<evidence type="ECO:0000256" key="10">
    <source>
        <dbReference type="ARBA" id="ARBA00022840"/>
    </source>
</evidence>
<dbReference type="OMA" id="IGDEPMQ"/>
<dbReference type="HAMAP" id="MF_00409">
    <property type="entry name" value="LpxK"/>
    <property type="match status" value="1"/>
</dbReference>
<organism evidence="14 15">
    <name type="scientific">Zunongwangia profunda</name>
    <dbReference type="NCBI Taxonomy" id="398743"/>
    <lineage>
        <taxon>Bacteria</taxon>
        <taxon>Pseudomonadati</taxon>
        <taxon>Bacteroidota</taxon>
        <taxon>Flavobacteriia</taxon>
        <taxon>Flavobacteriales</taxon>
        <taxon>Flavobacteriaceae</taxon>
        <taxon>Zunongwangia</taxon>
    </lineage>
</organism>
<accession>A0A3D5J3S8</accession>
<dbReference type="InterPro" id="IPR027417">
    <property type="entry name" value="P-loop_NTPase"/>
</dbReference>
<name>A0A3D5J3S8_9FLAO</name>
<gene>
    <name evidence="13 14" type="primary">lpxK</name>
    <name evidence="14" type="ORF">DGQ38_13735</name>
</gene>
<dbReference type="GO" id="GO:0009245">
    <property type="term" value="P:lipid A biosynthetic process"/>
    <property type="evidence" value="ECO:0007669"/>
    <property type="project" value="UniProtKB-UniRule"/>
</dbReference>
<evidence type="ECO:0000256" key="3">
    <source>
        <dbReference type="ARBA" id="ARBA00012071"/>
    </source>
</evidence>
<sequence>MDLLRKFLFPFAVVYGIVVWFRNKFFDAGILNSTSYDFPVICVGNISTGGTGKSPMIEYLLRKLTYKNIAVLSRGYKRSTDGFLLLNGKEKAIQTGDEPLQFKNKFTEVMVAVDADRRNGIAELRKKHAEIVLLDDAFQHRKVKAGFNILLTAYGDLYANDFLLPTGNLRETYSGADRAQVIIVTKCPQNITLKEREHIRFKLQIKQYQNLFFSTIQYAETISDGENQYPLSELCDTITVVTGIAKPAPFTKYLKAKNVHFEHRKFPDHHNFTEVEIAQLNTKECILTTEKDFMRLKDNITVPLYYLPIETAFVENEEQFLNRVNRFITEFKE</sequence>
<reference evidence="14 15" key="1">
    <citation type="journal article" date="2018" name="Nat. Biotechnol.">
        <title>A standardized bacterial taxonomy based on genome phylogeny substantially revises the tree of life.</title>
        <authorList>
            <person name="Parks D.H."/>
            <person name="Chuvochina M."/>
            <person name="Waite D.W."/>
            <person name="Rinke C."/>
            <person name="Skarshewski A."/>
            <person name="Chaumeil P.A."/>
            <person name="Hugenholtz P."/>
        </authorList>
    </citation>
    <scope>NUCLEOTIDE SEQUENCE [LARGE SCALE GENOMIC DNA]</scope>
    <source>
        <strain evidence="14">UBA9359</strain>
    </source>
</reference>
<evidence type="ECO:0000256" key="1">
    <source>
        <dbReference type="ARBA" id="ARBA00002274"/>
    </source>
</evidence>
<dbReference type="NCBIfam" id="TIGR00682">
    <property type="entry name" value="lpxK"/>
    <property type="match status" value="1"/>
</dbReference>
<keyword evidence="7 13" id="KW-0808">Transferase</keyword>
<dbReference type="Proteomes" id="UP000264330">
    <property type="component" value="Unassembled WGS sequence"/>
</dbReference>
<dbReference type="GO" id="GO:0005524">
    <property type="term" value="F:ATP binding"/>
    <property type="evidence" value="ECO:0007669"/>
    <property type="project" value="UniProtKB-UniRule"/>
</dbReference>
<dbReference type="Pfam" id="PF02606">
    <property type="entry name" value="LpxK"/>
    <property type="match status" value="1"/>
</dbReference>
<evidence type="ECO:0000256" key="7">
    <source>
        <dbReference type="ARBA" id="ARBA00022679"/>
    </source>
</evidence>
<evidence type="ECO:0000313" key="14">
    <source>
        <dbReference type="EMBL" id="HCV82102.1"/>
    </source>
</evidence>
<keyword evidence="10 13" id="KW-0067">ATP-binding</keyword>
<evidence type="ECO:0000256" key="8">
    <source>
        <dbReference type="ARBA" id="ARBA00022741"/>
    </source>
</evidence>
<evidence type="ECO:0000256" key="11">
    <source>
        <dbReference type="ARBA" id="ARBA00023098"/>
    </source>
</evidence>
<protein>
    <recommendedName>
        <fullName evidence="4 13">Tetraacyldisaccharide 4'-kinase</fullName>
        <ecNumber evidence="3 13">2.7.1.130</ecNumber>
    </recommendedName>
    <alternativeName>
        <fullName evidence="12 13">Lipid A 4'-kinase</fullName>
    </alternativeName>
</protein>
<evidence type="ECO:0000256" key="6">
    <source>
        <dbReference type="ARBA" id="ARBA00022556"/>
    </source>
</evidence>
<evidence type="ECO:0000256" key="2">
    <source>
        <dbReference type="ARBA" id="ARBA00004870"/>
    </source>
</evidence>
<dbReference type="SUPFAM" id="SSF52540">
    <property type="entry name" value="P-loop containing nucleoside triphosphate hydrolases"/>
    <property type="match status" value="1"/>
</dbReference>
<keyword evidence="11 13" id="KW-0443">Lipid metabolism</keyword>